<proteinExistence type="predicted"/>
<dbReference type="AlphaFoldDB" id="A0A9P1IB70"/>
<reference evidence="2" key="1">
    <citation type="submission" date="2022-11" db="EMBL/GenBank/DDBJ databases">
        <authorList>
            <person name="Kikuchi T."/>
        </authorList>
    </citation>
    <scope>NUCLEOTIDE SEQUENCE</scope>
    <source>
        <strain evidence="2">PS1010</strain>
    </source>
</reference>
<gene>
    <name evidence="2" type="ORF">CAMP_LOCUS5334</name>
</gene>
<organism evidence="2 3">
    <name type="scientific">Caenorhabditis angaria</name>
    <dbReference type="NCBI Taxonomy" id="860376"/>
    <lineage>
        <taxon>Eukaryota</taxon>
        <taxon>Metazoa</taxon>
        <taxon>Ecdysozoa</taxon>
        <taxon>Nematoda</taxon>
        <taxon>Chromadorea</taxon>
        <taxon>Rhabditida</taxon>
        <taxon>Rhabditina</taxon>
        <taxon>Rhabditomorpha</taxon>
        <taxon>Rhabditoidea</taxon>
        <taxon>Rhabditidae</taxon>
        <taxon>Peloderinae</taxon>
        <taxon>Caenorhabditis</taxon>
    </lineage>
</organism>
<comment type="caution">
    <text evidence="2">The sequence shown here is derived from an EMBL/GenBank/DDBJ whole genome shotgun (WGS) entry which is preliminary data.</text>
</comment>
<feature type="region of interest" description="Disordered" evidence="1">
    <location>
        <begin position="91"/>
        <end position="150"/>
    </location>
</feature>
<evidence type="ECO:0000313" key="2">
    <source>
        <dbReference type="EMBL" id="CAI5442697.1"/>
    </source>
</evidence>
<dbReference type="Proteomes" id="UP001152747">
    <property type="component" value="Unassembled WGS sequence"/>
</dbReference>
<dbReference type="EMBL" id="CANHGI010000002">
    <property type="protein sequence ID" value="CAI5442697.1"/>
    <property type="molecule type" value="Genomic_DNA"/>
</dbReference>
<feature type="compositionally biased region" description="Low complexity" evidence="1">
    <location>
        <begin position="102"/>
        <end position="118"/>
    </location>
</feature>
<evidence type="ECO:0000256" key="1">
    <source>
        <dbReference type="SAM" id="MobiDB-lite"/>
    </source>
</evidence>
<accession>A0A9P1IB70</accession>
<protein>
    <submittedName>
        <fullName evidence="2">Uncharacterized protein</fullName>
    </submittedName>
</protein>
<keyword evidence="3" id="KW-1185">Reference proteome</keyword>
<sequence length="150" mass="16739">MHKLKFGPNLFTKSEEIKTTVITKDESSPDKSDRKIVWRRTKCSFVKRPIRHIGTVCLCYCDPNDCTTCSARSSIAEELSNRWGYSSIISSPKKLPDNKQFSTKSKSTSSSCSSDGSSLFGDDYSTKNQRNIVKKGDEVSRNSSNSFDSG</sequence>
<feature type="compositionally biased region" description="Polar residues" evidence="1">
    <location>
        <begin position="141"/>
        <end position="150"/>
    </location>
</feature>
<evidence type="ECO:0000313" key="3">
    <source>
        <dbReference type="Proteomes" id="UP001152747"/>
    </source>
</evidence>
<name>A0A9P1IB70_9PELO</name>